<protein>
    <submittedName>
        <fullName evidence="1">Putative n-terminal fungal transcription regulatory domain-containing protein</fullName>
    </submittedName>
</protein>
<proteinExistence type="predicted"/>
<dbReference type="AlphaFoldDB" id="M7SK60"/>
<reference evidence="2" key="1">
    <citation type="journal article" date="2013" name="Genome Announc.">
        <title>Draft genome sequence of the grapevine dieback fungus Eutypa lata UCR-EL1.</title>
        <authorList>
            <person name="Blanco-Ulate B."/>
            <person name="Rolshausen P.E."/>
            <person name="Cantu D."/>
        </authorList>
    </citation>
    <scope>NUCLEOTIDE SEQUENCE [LARGE SCALE GENOMIC DNA]</scope>
    <source>
        <strain evidence="2">UCR-EL1</strain>
    </source>
</reference>
<dbReference type="KEGG" id="ela:UCREL1_6290"/>
<gene>
    <name evidence="1" type="ORF">UCREL1_6290</name>
</gene>
<dbReference type="HOGENOM" id="CLU_1157036_0_0_1"/>
<dbReference type="OrthoDB" id="10261408at2759"/>
<accession>M7SK60</accession>
<name>M7SK60_EUTLA</name>
<keyword evidence="2" id="KW-1185">Reference proteome</keyword>
<dbReference type="EMBL" id="KB706595">
    <property type="protein sequence ID" value="EMR66724.1"/>
    <property type="molecule type" value="Genomic_DNA"/>
</dbReference>
<evidence type="ECO:0000313" key="1">
    <source>
        <dbReference type="EMBL" id="EMR66724.1"/>
    </source>
</evidence>
<organism evidence="1 2">
    <name type="scientific">Eutypa lata (strain UCR-EL1)</name>
    <name type="common">Grapevine dieback disease fungus</name>
    <name type="synonym">Eutypa armeniacae</name>
    <dbReference type="NCBI Taxonomy" id="1287681"/>
    <lineage>
        <taxon>Eukaryota</taxon>
        <taxon>Fungi</taxon>
        <taxon>Dikarya</taxon>
        <taxon>Ascomycota</taxon>
        <taxon>Pezizomycotina</taxon>
        <taxon>Sordariomycetes</taxon>
        <taxon>Xylariomycetidae</taxon>
        <taxon>Xylariales</taxon>
        <taxon>Diatrypaceae</taxon>
        <taxon>Eutypa</taxon>
    </lineage>
</organism>
<sequence length="205" mass="23725">MWPYFNSIWLHCIILDIFRRFTKHSLDRRSRMATFTAWDSSPDAAFAASVNQLKSLIVEYRTNYKASTYSILWHSGLIYLANAVLQDTSDPEWRIYFLLCIYGYESLSRPYRISEIIAQGLLSMTLRDTNMTATEARKIKETLTEQGLDNVQQSMVDEIRATFPVDLTLSLKDPVEAMAENMAKQFDSLAIFQDFLDQEQMETGD</sequence>
<dbReference type="OMA" id="YRERHAC"/>
<evidence type="ECO:0000313" key="2">
    <source>
        <dbReference type="Proteomes" id="UP000012174"/>
    </source>
</evidence>
<dbReference type="Proteomes" id="UP000012174">
    <property type="component" value="Unassembled WGS sequence"/>
</dbReference>
<dbReference type="eggNOG" id="ENOG502SHPK">
    <property type="taxonomic scope" value="Eukaryota"/>
</dbReference>